<keyword evidence="5" id="KW-1133">Transmembrane helix</keyword>
<evidence type="ECO:0000256" key="2">
    <source>
        <dbReference type="ARBA" id="ARBA00005811"/>
    </source>
</evidence>
<organism evidence="8 9">
    <name type="scientific">candidate division CSSED10-310 bacterium</name>
    <dbReference type="NCBI Taxonomy" id="2855610"/>
    <lineage>
        <taxon>Bacteria</taxon>
        <taxon>Bacteria division CSSED10-310</taxon>
    </lineage>
</organism>
<evidence type="ECO:0000313" key="9">
    <source>
        <dbReference type="Proteomes" id="UP001594351"/>
    </source>
</evidence>
<evidence type="ECO:0000256" key="6">
    <source>
        <dbReference type="ARBA" id="ARBA00023136"/>
    </source>
</evidence>
<evidence type="ECO:0000256" key="5">
    <source>
        <dbReference type="ARBA" id="ARBA00022989"/>
    </source>
</evidence>
<keyword evidence="7" id="KW-0653">Protein transport</keyword>
<dbReference type="Proteomes" id="UP001594351">
    <property type="component" value="Unassembled WGS sequence"/>
</dbReference>
<keyword evidence="4 7" id="KW-0812">Transmembrane</keyword>
<evidence type="ECO:0000256" key="4">
    <source>
        <dbReference type="ARBA" id="ARBA00022692"/>
    </source>
</evidence>
<comment type="similarity">
    <text evidence="2 7">Belongs to the ExbD/TolR family.</text>
</comment>
<evidence type="ECO:0000256" key="7">
    <source>
        <dbReference type="RuleBase" id="RU003879"/>
    </source>
</evidence>
<comment type="subcellular location">
    <subcellularLocation>
        <location evidence="1">Cell membrane</location>
        <topology evidence="1">Single-pass membrane protein</topology>
    </subcellularLocation>
    <subcellularLocation>
        <location evidence="7">Cell membrane</location>
        <topology evidence="7">Single-pass type II membrane protein</topology>
    </subcellularLocation>
</comment>
<proteinExistence type="inferred from homology"/>
<name>A0ABV6YUQ0_UNCC1</name>
<reference evidence="8 9" key="1">
    <citation type="submission" date="2024-09" db="EMBL/GenBank/DDBJ databases">
        <title>Laminarin stimulates single cell rates of sulfate reduction while oxygen inhibits transcriptomic activity in coastal marine sediment.</title>
        <authorList>
            <person name="Lindsay M."/>
            <person name="Orcutt B."/>
            <person name="Emerson D."/>
            <person name="Stepanauskas R."/>
            <person name="D'Angelo T."/>
        </authorList>
    </citation>
    <scope>NUCLEOTIDE SEQUENCE [LARGE SCALE GENOMIC DNA]</scope>
    <source>
        <strain evidence="8">SAG AM-311-K15</strain>
    </source>
</reference>
<dbReference type="InterPro" id="IPR003400">
    <property type="entry name" value="ExbD"/>
</dbReference>
<keyword evidence="6" id="KW-0472">Membrane</keyword>
<keyword evidence="3" id="KW-1003">Cell membrane</keyword>
<dbReference type="Gene3D" id="3.30.420.270">
    <property type="match status" value="1"/>
</dbReference>
<accession>A0ABV6YUQ0</accession>
<dbReference type="Pfam" id="PF02472">
    <property type="entry name" value="ExbD"/>
    <property type="match status" value="1"/>
</dbReference>
<gene>
    <name evidence="8" type="ORF">ACFL27_06835</name>
</gene>
<dbReference type="EMBL" id="JBHPBY010000065">
    <property type="protein sequence ID" value="MFC1849908.1"/>
    <property type="molecule type" value="Genomic_DNA"/>
</dbReference>
<evidence type="ECO:0000313" key="8">
    <source>
        <dbReference type="EMBL" id="MFC1849908.1"/>
    </source>
</evidence>
<keyword evidence="7" id="KW-0813">Transport</keyword>
<dbReference type="PANTHER" id="PTHR30558">
    <property type="entry name" value="EXBD MEMBRANE COMPONENT OF PMF-DRIVEN MACROMOLECULE IMPORT SYSTEM"/>
    <property type="match status" value="1"/>
</dbReference>
<keyword evidence="9" id="KW-1185">Reference proteome</keyword>
<evidence type="ECO:0000256" key="1">
    <source>
        <dbReference type="ARBA" id="ARBA00004162"/>
    </source>
</evidence>
<dbReference type="PANTHER" id="PTHR30558:SF7">
    <property type="entry name" value="TOL-PAL SYSTEM PROTEIN TOLR"/>
    <property type="match status" value="1"/>
</dbReference>
<sequence>MSMNVGEGGGDVSSDINVTPLVDVCLVLLIIFMVVTPMLQNGVPVELPKAKSVIDKPDDDSILQVVLDRNLTVYVRENKIGNLKSKATLDDLRRRMFKYFRDNPAEYIQIKADKNQRYGHVKHLMRLIQETGMKETTLVADEVEPPA</sequence>
<protein>
    <submittedName>
        <fullName evidence="8">Biopolymer transporter ExbD</fullName>
    </submittedName>
</protein>
<comment type="caution">
    <text evidence="8">The sequence shown here is derived from an EMBL/GenBank/DDBJ whole genome shotgun (WGS) entry which is preliminary data.</text>
</comment>
<evidence type="ECO:0000256" key="3">
    <source>
        <dbReference type="ARBA" id="ARBA00022475"/>
    </source>
</evidence>